<dbReference type="PANTHER" id="PTHR45931:SF3">
    <property type="entry name" value="RING ZINC FINGER-CONTAINING PROTEIN"/>
    <property type="match status" value="1"/>
</dbReference>
<dbReference type="SUPFAM" id="SSF57850">
    <property type="entry name" value="RING/U-box"/>
    <property type="match status" value="1"/>
</dbReference>
<evidence type="ECO:0000256" key="5">
    <source>
        <dbReference type="SAM" id="MobiDB-lite"/>
    </source>
</evidence>
<name>A0A098VU55_9MICR</name>
<protein>
    <recommendedName>
        <fullName evidence="6">RING-type domain-containing protein</fullName>
    </recommendedName>
</protein>
<dbReference type="PROSITE" id="PS50089">
    <property type="entry name" value="ZF_RING_2"/>
    <property type="match status" value="1"/>
</dbReference>
<feature type="domain" description="RING-type" evidence="6">
    <location>
        <begin position="326"/>
        <end position="367"/>
    </location>
</feature>
<dbReference type="GO" id="GO:0008270">
    <property type="term" value="F:zinc ion binding"/>
    <property type="evidence" value="ECO:0007669"/>
    <property type="project" value="UniProtKB-KW"/>
</dbReference>
<dbReference type="VEuPathDB" id="MicrosporidiaDB:DI09_16p290"/>
<evidence type="ECO:0000313" key="7">
    <source>
        <dbReference type="EMBL" id="KGG52475.1"/>
    </source>
</evidence>
<keyword evidence="3" id="KW-0862">Zinc</keyword>
<evidence type="ECO:0000259" key="6">
    <source>
        <dbReference type="PROSITE" id="PS50089"/>
    </source>
</evidence>
<evidence type="ECO:0000256" key="1">
    <source>
        <dbReference type="ARBA" id="ARBA00022723"/>
    </source>
</evidence>
<dbReference type="OrthoDB" id="2193062at2759"/>
<feature type="region of interest" description="Disordered" evidence="5">
    <location>
        <begin position="210"/>
        <end position="243"/>
    </location>
</feature>
<dbReference type="AlphaFoldDB" id="A0A098VU55"/>
<dbReference type="RefSeq" id="XP_013238902.1">
    <property type="nucleotide sequence ID" value="XM_013383448.1"/>
</dbReference>
<dbReference type="InterPro" id="IPR001841">
    <property type="entry name" value="Znf_RING"/>
</dbReference>
<dbReference type="GO" id="GO:0061630">
    <property type="term" value="F:ubiquitin protein ligase activity"/>
    <property type="evidence" value="ECO:0007669"/>
    <property type="project" value="TreeGrafter"/>
</dbReference>
<dbReference type="HOGENOM" id="CLU_715881_0_0_1"/>
<organism evidence="7 8">
    <name type="scientific">Mitosporidium daphniae</name>
    <dbReference type="NCBI Taxonomy" id="1485682"/>
    <lineage>
        <taxon>Eukaryota</taxon>
        <taxon>Fungi</taxon>
        <taxon>Fungi incertae sedis</taxon>
        <taxon>Microsporidia</taxon>
        <taxon>Mitosporidium</taxon>
    </lineage>
</organism>
<keyword evidence="2 4" id="KW-0863">Zinc-finger</keyword>
<dbReference type="PANTHER" id="PTHR45931">
    <property type="entry name" value="SI:CH211-59O9.10"/>
    <property type="match status" value="1"/>
</dbReference>
<dbReference type="SMART" id="SM00184">
    <property type="entry name" value="RING"/>
    <property type="match status" value="1"/>
</dbReference>
<comment type="caution">
    <text evidence="7">The sequence shown here is derived from an EMBL/GenBank/DDBJ whole genome shotgun (WGS) entry which is preliminary data.</text>
</comment>
<gene>
    <name evidence="7" type="ORF">DI09_16p290</name>
</gene>
<keyword evidence="8" id="KW-1185">Reference proteome</keyword>
<dbReference type="Proteomes" id="UP000029725">
    <property type="component" value="Unassembled WGS sequence"/>
</dbReference>
<sequence>MWYYCHTCQRRFDAGAGPDAVAVESSESPMCLSCGDGFVEEITASPGAEDAQQPAAPAMPAGTFAYPTAPAAVIRITLPISSAESSTSPDSTPSPPSLRSLPGFVQSILGIFTPTGRGNGSHRRRPTRENEAATESSRTRPRLFPETLQPTFPQTLAATFSTSITEEDLSSPDGLQRLLISLFSQLYDLMAVQPEGSTPQAPAQGVQVEAPNLPEDPRTETPGEAAPGEAAPGQSAPTTPQTPSDMVRMLLQQVLSGQSPIQWVRIPAIPDLLGDYVFGDRAFDDIISSLMEQASGQRAPPPAPQVIIDALPRGPYHSSENVPLECTICREAFVDGAVSISLPCKHLFHEQCIVPWLQLNGTCPICRSSIESNEAQTAPVLDAPTE</sequence>
<dbReference type="Pfam" id="PF13639">
    <property type="entry name" value="zf-RING_2"/>
    <property type="match status" value="1"/>
</dbReference>
<evidence type="ECO:0000256" key="2">
    <source>
        <dbReference type="ARBA" id="ARBA00022771"/>
    </source>
</evidence>
<dbReference type="GO" id="GO:0006511">
    <property type="term" value="P:ubiquitin-dependent protein catabolic process"/>
    <property type="evidence" value="ECO:0007669"/>
    <property type="project" value="TreeGrafter"/>
</dbReference>
<feature type="compositionally biased region" description="Low complexity" evidence="5">
    <location>
        <begin position="222"/>
        <end position="233"/>
    </location>
</feature>
<evidence type="ECO:0000256" key="4">
    <source>
        <dbReference type="PROSITE-ProRule" id="PRU00175"/>
    </source>
</evidence>
<evidence type="ECO:0000313" key="8">
    <source>
        <dbReference type="Proteomes" id="UP000029725"/>
    </source>
</evidence>
<evidence type="ECO:0000256" key="3">
    <source>
        <dbReference type="ARBA" id="ARBA00022833"/>
    </source>
</evidence>
<proteinExistence type="predicted"/>
<dbReference type="InterPro" id="IPR013083">
    <property type="entry name" value="Znf_RING/FYVE/PHD"/>
</dbReference>
<reference evidence="7 8" key="1">
    <citation type="submission" date="2014-04" db="EMBL/GenBank/DDBJ databases">
        <title>A new species of microsporidia sheds light on the evolution of extreme parasitism.</title>
        <authorList>
            <person name="Haag K.L."/>
            <person name="James T.Y."/>
            <person name="Larsson R."/>
            <person name="Schaer T.M."/>
            <person name="Refardt D."/>
            <person name="Pombert J.-F."/>
            <person name="Ebert D."/>
        </authorList>
    </citation>
    <scope>NUCLEOTIDE SEQUENCE [LARGE SCALE GENOMIC DNA]</scope>
    <source>
        <strain evidence="7 8">UGP3</strain>
        <tissue evidence="7">Spores</tissue>
    </source>
</reference>
<feature type="region of interest" description="Disordered" evidence="5">
    <location>
        <begin position="112"/>
        <end position="154"/>
    </location>
</feature>
<dbReference type="Gene3D" id="3.30.40.10">
    <property type="entry name" value="Zinc/RING finger domain, C3HC4 (zinc finger)"/>
    <property type="match status" value="1"/>
</dbReference>
<dbReference type="InterPro" id="IPR051834">
    <property type="entry name" value="RING_finger_E3_ligase"/>
</dbReference>
<keyword evidence="1" id="KW-0479">Metal-binding</keyword>
<dbReference type="GeneID" id="25258649"/>
<accession>A0A098VU55</accession>
<dbReference type="EMBL" id="JMKJ01000077">
    <property type="protein sequence ID" value="KGG52475.1"/>
    <property type="molecule type" value="Genomic_DNA"/>
</dbReference>
<dbReference type="GO" id="GO:0005634">
    <property type="term" value="C:nucleus"/>
    <property type="evidence" value="ECO:0007669"/>
    <property type="project" value="TreeGrafter"/>
</dbReference>